<sequence length="133" mass="15013">MPNEIIKVSTHTHTHTMSPLPPPTRVTYENYYNAATDVNIVQRVINREIAGVIDKRTSALSINRLACVSAGGTAINNNHLRCPHLYEADSVFFNKTLGNGRKFAEHCLTCARLLHPFDNKRQMCVFCSKEEQQ</sequence>
<keyword evidence="3" id="KW-1185">Reference proteome</keyword>
<dbReference type="EMBL" id="MN233792">
    <property type="protein sequence ID" value="QHB21700.1"/>
    <property type="molecule type" value="Genomic_DNA"/>
</dbReference>
<gene>
    <name evidence="2" type="primary">se39</name>
    <name evidence="2" type="ORF">Eudi_ORF41</name>
</gene>
<evidence type="ECO:0000256" key="1">
    <source>
        <dbReference type="SAM" id="MobiDB-lite"/>
    </source>
</evidence>
<proteinExistence type="predicted"/>
<reference evidence="2 3" key="1">
    <citation type="journal article" date="2019" name="Viruses">
        <title>Genome Analysis of a Novel Clade II.b Alphabaculovirus Obtained from Artaxa digramma.</title>
        <authorList>
            <person name="Li J."/>
            <person name="Duan X."/>
            <person name="Wang Q."/>
            <person name="Zhang L."/>
            <person name="Deng F."/>
            <person name="Wang H."/>
            <person name="Hu Z."/>
            <person name="Wang M."/>
            <person name="Wang J."/>
        </authorList>
    </citation>
    <scope>NUCLEOTIDE SEQUENCE [LARGE SCALE GENOMIC DNA]</scope>
    <source>
        <strain evidence="2 3">424</strain>
    </source>
</reference>
<evidence type="ECO:0000313" key="2">
    <source>
        <dbReference type="EMBL" id="QHB21700.1"/>
    </source>
</evidence>
<protein>
    <submittedName>
        <fullName evidence="2">Se39</fullName>
    </submittedName>
</protein>
<evidence type="ECO:0000313" key="3">
    <source>
        <dbReference type="Proteomes" id="UP000830275"/>
    </source>
</evidence>
<dbReference type="Proteomes" id="UP000830275">
    <property type="component" value="Segment"/>
</dbReference>
<feature type="region of interest" description="Disordered" evidence="1">
    <location>
        <begin position="1"/>
        <end position="21"/>
    </location>
</feature>
<accession>A0AAE6UZL9</accession>
<organism evidence="2 3">
    <name type="scientific">Artaxa digramma nucleopolyhedrovirus</name>
    <dbReference type="NCBI Taxonomy" id="3070910"/>
    <lineage>
        <taxon>Viruses</taxon>
        <taxon>Viruses incertae sedis</taxon>
        <taxon>Naldaviricetes</taxon>
        <taxon>Lefavirales</taxon>
        <taxon>Baculoviridae</taxon>
        <taxon>Alphabaculovirus</taxon>
        <taxon>Alphabaculovirus ardigrammae</taxon>
    </lineage>
</organism>
<name>A0AAE6UZL9_9ABAC</name>